<dbReference type="Gene3D" id="3.40.50.12780">
    <property type="entry name" value="N-terminal domain of ligase-like"/>
    <property type="match status" value="1"/>
</dbReference>
<proteinExistence type="predicted"/>
<gene>
    <name evidence="3" type="ORF">Pyn_24605</name>
</gene>
<evidence type="ECO:0000313" key="4">
    <source>
        <dbReference type="Proteomes" id="UP000250321"/>
    </source>
</evidence>
<dbReference type="PANTHER" id="PTHR43813:SF1">
    <property type="entry name" value="ACYL-ACTIVATING ENZYME 16, CHLOROPLASTIC-RELATED"/>
    <property type="match status" value="1"/>
</dbReference>
<keyword evidence="4" id="KW-1185">Reference proteome</keyword>
<evidence type="ECO:0000259" key="2">
    <source>
        <dbReference type="Pfam" id="PF00501"/>
    </source>
</evidence>
<dbReference type="InterPro" id="IPR042099">
    <property type="entry name" value="ANL_N_sf"/>
</dbReference>
<dbReference type="GO" id="GO:0009507">
    <property type="term" value="C:chloroplast"/>
    <property type="evidence" value="ECO:0007669"/>
    <property type="project" value="TreeGrafter"/>
</dbReference>
<dbReference type="InterPro" id="IPR052987">
    <property type="entry name" value="Chloroplast_AMP-bd_Enzymes"/>
</dbReference>
<feature type="domain" description="AMP-dependent synthetase/ligase" evidence="2">
    <location>
        <begin position="113"/>
        <end position="176"/>
    </location>
</feature>
<dbReference type="InterPro" id="IPR000873">
    <property type="entry name" value="AMP-dep_synth/lig_dom"/>
</dbReference>
<reference evidence="3 4" key="1">
    <citation type="submission" date="2018-02" db="EMBL/GenBank/DDBJ databases">
        <title>Draft genome of wild Prunus yedoensis var. nudiflora.</title>
        <authorList>
            <person name="Baek S."/>
            <person name="Kim J.-H."/>
            <person name="Choi K."/>
            <person name="Kim G.-B."/>
            <person name="Cho A."/>
            <person name="Jang H."/>
            <person name="Shin C.-H."/>
            <person name="Yu H.-J."/>
            <person name="Mun J.-H."/>
        </authorList>
    </citation>
    <scope>NUCLEOTIDE SEQUENCE [LARGE SCALE GENOMIC DNA]</scope>
    <source>
        <strain evidence="4">cv. Jeju island</strain>
        <tissue evidence="3">Leaf</tissue>
    </source>
</reference>
<sequence length="246" mass="27832">MFGAVVNPISTVSSSASANQMATISLRNNLVLVSSSHCGHALQFLFSNYKFRTRQVFLGTWNGRRGGFRVFCQSKTEEMQIRRYSPFLESAFLDRNGAFVSDEWQAVPDIWRSSAERYGDCVALTDPYHDPPSSMTYKQLEEEILDFSEGLRVVGVKPEEKIALFADNSCRWLVADQEAFGSKVVMKFVILLWGDKSSLASEGKIPVFNYREILDLGRESRKSAPDYNDARQQYVYEAINSDDIAT</sequence>
<dbReference type="GO" id="GO:0030497">
    <property type="term" value="P:fatty acid elongation"/>
    <property type="evidence" value="ECO:0007669"/>
    <property type="project" value="TreeGrafter"/>
</dbReference>
<dbReference type="Proteomes" id="UP000250321">
    <property type="component" value="Unassembled WGS sequence"/>
</dbReference>
<dbReference type="OrthoDB" id="1700726at2759"/>
<dbReference type="GO" id="GO:0008922">
    <property type="term" value="F:long-chain fatty acid [acyl-carrier-protein] ligase activity"/>
    <property type="evidence" value="ECO:0007669"/>
    <property type="project" value="TreeGrafter"/>
</dbReference>
<organism evidence="3 4">
    <name type="scientific">Prunus yedoensis var. nudiflora</name>
    <dbReference type="NCBI Taxonomy" id="2094558"/>
    <lineage>
        <taxon>Eukaryota</taxon>
        <taxon>Viridiplantae</taxon>
        <taxon>Streptophyta</taxon>
        <taxon>Embryophyta</taxon>
        <taxon>Tracheophyta</taxon>
        <taxon>Spermatophyta</taxon>
        <taxon>Magnoliopsida</taxon>
        <taxon>eudicotyledons</taxon>
        <taxon>Gunneridae</taxon>
        <taxon>Pentapetalae</taxon>
        <taxon>rosids</taxon>
        <taxon>fabids</taxon>
        <taxon>Rosales</taxon>
        <taxon>Rosaceae</taxon>
        <taxon>Amygdaloideae</taxon>
        <taxon>Amygdaleae</taxon>
        <taxon>Prunus</taxon>
    </lineage>
</organism>
<comment type="caution">
    <text evidence="3">The sequence shown here is derived from an EMBL/GenBank/DDBJ whole genome shotgun (WGS) entry which is preliminary data.</text>
</comment>
<accession>A0A314Z9H6</accession>
<protein>
    <recommendedName>
        <fullName evidence="2">AMP-dependent synthetase/ligase domain-containing protein</fullName>
    </recommendedName>
</protein>
<dbReference type="AlphaFoldDB" id="A0A314Z9H6"/>
<dbReference type="EMBL" id="PJQY01000210">
    <property type="protein sequence ID" value="PQQ15989.1"/>
    <property type="molecule type" value="Genomic_DNA"/>
</dbReference>
<dbReference type="SUPFAM" id="SSF56801">
    <property type="entry name" value="Acetyl-CoA synthetase-like"/>
    <property type="match status" value="1"/>
</dbReference>
<comment type="subcellular location">
    <subcellularLocation>
        <location evidence="1">Cytoplasm</location>
    </subcellularLocation>
</comment>
<evidence type="ECO:0000256" key="1">
    <source>
        <dbReference type="ARBA" id="ARBA00004496"/>
    </source>
</evidence>
<name>A0A314Z9H6_PRUYE</name>
<dbReference type="Pfam" id="PF00501">
    <property type="entry name" value="AMP-binding"/>
    <property type="match status" value="1"/>
</dbReference>
<dbReference type="PANTHER" id="PTHR43813">
    <property type="entry name" value="ACYL-ACTIVATING ENZYME 16, CHLOROPLASTIC-RELATED"/>
    <property type="match status" value="1"/>
</dbReference>
<evidence type="ECO:0000313" key="3">
    <source>
        <dbReference type="EMBL" id="PQQ15989.1"/>
    </source>
</evidence>
<dbReference type="STRING" id="2094558.A0A314Z9H6"/>